<dbReference type="InterPro" id="IPR050123">
    <property type="entry name" value="Prok_molybdopt-oxidoreductase"/>
</dbReference>
<dbReference type="SUPFAM" id="SSF53706">
    <property type="entry name" value="Formate dehydrogenase/DMSO reductase, domains 1-3"/>
    <property type="match status" value="1"/>
</dbReference>
<dbReference type="AlphaFoldDB" id="A0A851GKY6"/>
<evidence type="ECO:0000256" key="6">
    <source>
        <dbReference type="ARBA" id="ARBA00022723"/>
    </source>
</evidence>
<comment type="cofactor">
    <cofactor evidence="2">
        <name>[4Fe-4S] cluster</name>
        <dbReference type="ChEBI" id="CHEBI:49883"/>
    </cofactor>
</comment>
<accession>A0A851GKY6</accession>
<evidence type="ECO:0000256" key="5">
    <source>
        <dbReference type="ARBA" id="ARBA00022505"/>
    </source>
</evidence>
<keyword evidence="5" id="KW-0500">Molybdenum</keyword>
<name>A0A851GKY6_9BACT</name>
<dbReference type="InterPro" id="IPR037951">
    <property type="entry name" value="MopB_CT_YdeP"/>
</dbReference>
<evidence type="ECO:0000256" key="10">
    <source>
        <dbReference type="SAM" id="MobiDB-lite"/>
    </source>
</evidence>
<comment type="cofactor">
    <cofactor evidence="1">
        <name>Mo-bis(molybdopterin guanine dinucleotide)</name>
        <dbReference type="ChEBI" id="CHEBI:60539"/>
    </cofactor>
</comment>
<sequence>MPNPDKNLQKPAPKIGKPKNYAGGNPAVASAMRHVLKSAGPVRGTKALLELNQIDGFDCPSCAWPDPDDERSHAEFCENGAKAIASEATTRRIERSFFRKHSIEELASQSDYWHDQQGRLTEPMILRQGDTHYHPISWDEAFALISSELHNLPTPDDAIFYTSGRTSNEAAFLYQLFARHFGTNNLPDCSNMCHESSGTAMKQSVGVGKGTVSLDDIHQADTILCIGQNPGTNHPRMLSTLETAVQNGARIIAINPLKEAGLIGFAHPQKISGMLGQSTPLASQYLQVKVNGDLALLRALGKALFEREAATPGSVIDHDFIQQHTQGIEAYQQRCEEANWDELCTLSGIDKDSINTLADTLLRGERKLITCWAMGLTQHRNAVATIREIANLHFLLGALGRTGAGLCPVRGHSNVQGDRTVGIYEKMPESFLKRLDATFGINAPRKHGLDTVDAIHAMHRDAGKVFFALGGNFLQASPDTSFTAQALRNCSLTCHVSTKLNRSHLVGGTTALILPCLGRSERDIQHGEEQFVSCENSMGIVHQSKGTLNPASRDLLSEPEIIARLAEATLGDTERIRWRWLTQDYDRIRLLIEQCIPGFAPYNRRVRKPGGFYLPNPVKQRVWKTASGKAEFSSSPLEQFEVAPGNLILQTLRSHDQYNTTIYGLNDRYRGIGMGREIIFLNPDDMQSKGIKPISRVDITSYWYDNQDGASAPNQATAETRQLSGFYAIPYDMPRGTAAAYFPEANELVPVHATARESNTPTSKSIEISITPTP</sequence>
<feature type="region of interest" description="Disordered" evidence="10">
    <location>
        <begin position="1"/>
        <end position="26"/>
    </location>
</feature>
<evidence type="ECO:0000256" key="9">
    <source>
        <dbReference type="ARBA" id="ARBA00023014"/>
    </source>
</evidence>
<dbReference type="PIRSF" id="PIRSF000144">
    <property type="entry name" value="CbbBc"/>
    <property type="match status" value="1"/>
</dbReference>
<dbReference type="Pfam" id="PF00384">
    <property type="entry name" value="Molybdopterin"/>
    <property type="match status" value="1"/>
</dbReference>
<dbReference type="PANTHER" id="PTHR43105">
    <property type="entry name" value="RESPIRATORY NITRATE REDUCTASE"/>
    <property type="match status" value="1"/>
</dbReference>
<keyword evidence="8" id="KW-0408">Iron</keyword>
<dbReference type="CDD" id="cd02787">
    <property type="entry name" value="MopB_CT_ydeP"/>
    <property type="match status" value="1"/>
</dbReference>
<evidence type="ECO:0000313" key="13">
    <source>
        <dbReference type="Proteomes" id="UP000557872"/>
    </source>
</evidence>
<evidence type="ECO:0000256" key="4">
    <source>
        <dbReference type="ARBA" id="ARBA00022485"/>
    </source>
</evidence>
<evidence type="ECO:0000256" key="2">
    <source>
        <dbReference type="ARBA" id="ARBA00001966"/>
    </source>
</evidence>
<dbReference type="GO" id="GO:0051539">
    <property type="term" value="F:4 iron, 4 sulfur cluster binding"/>
    <property type="evidence" value="ECO:0007669"/>
    <property type="project" value="UniProtKB-KW"/>
</dbReference>
<dbReference type="Gene3D" id="3.40.228.10">
    <property type="entry name" value="Dimethylsulfoxide Reductase, domain 2"/>
    <property type="match status" value="1"/>
</dbReference>
<evidence type="ECO:0000313" key="12">
    <source>
        <dbReference type="EMBL" id="NWK56501.1"/>
    </source>
</evidence>
<feature type="domain" description="Molybdopterin oxidoreductase" evidence="11">
    <location>
        <begin position="119"/>
        <end position="492"/>
    </location>
</feature>
<organism evidence="12 13">
    <name type="scientific">Oceaniferula marina</name>
    <dbReference type="NCBI Taxonomy" id="2748318"/>
    <lineage>
        <taxon>Bacteria</taxon>
        <taxon>Pseudomonadati</taxon>
        <taxon>Verrucomicrobiota</taxon>
        <taxon>Verrucomicrobiia</taxon>
        <taxon>Verrucomicrobiales</taxon>
        <taxon>Verrucomicrobiaceae</taxon>
        <taxon>Oceaniferula</taxon>
    </lineage>
</organism>
<dbReference type="PANTHER" id="PTHR43105:SF4">
    <property type="entry name" value="PROTEIN YDEP"/>
    <property type="match status" value="1"/>
</dbReference>
<keyword evidence="13" id="KW-1185">Reference proteome</keyword>
<dbReference type="RefSeq" id="WP_178933271.1">
    <property type="nucleotide sequence ID" value="NZ_JACBAZ010000004.1"/>
</dbReference>
<keyword evidence="7" id="KW-0560">Oxidoreductase</keyword>
<feature type="region of interest" description="Disordered" evidence="10">
    <location>
        <begin position="754"/>
        <end position="774"/>
    </location>
</feature>
<dbReference type="EMBL" id="JACBAZ010000004">
    <property type="protein sequence ID" value="NWK56501.1"/>
    <property type="molecule type" value="Genomic_DNA"/>
</dbReference>
<dbReference type="Gene3D" id="3.40.50.740">
    <property type="match status" value="1"/>
</dbReference>
<dbReference type="CDD" id="cd02767">
    <property type="entry name" value="MopB_ydeP"/>
    <property type="match status" value="1"/>
</dbReference>
<dbReference type="InterPro" id="IPR006656">
    <property type="entry name" value="Mopterin_OxRdtase"/>
</dbReference>
<evidence type="ECO:0000259" key="11">
    <source>
        <dbReference type="Pfam" id="PF00384"/>
    </source>
</evidence>
<dbReference type="GO" id="GO:0030151">
    <property type="term" value="F:molybdenum ion binding"/>
    <property type="evidence" value="ECO:0007669"/>
    <property type="project" value="InterPro"/>
</dbReference>
<feature type="compositionally biased region" description="Polar residues" evidence="10">
    <location>
        <begin position="756"/>
        <end position="774"/>
    </location>
</feature>
<dbReference type="GO" id="GO:0008863">
    <property type="term" value="F:formate dehydrogenase (NAD+) activity"/>
    <property type="evidence" value="ECO:0007669"/>
    <property type="project" value="InterPro"/>
</dbReference>
<dbReference type="GO" id="GO:0016020">
    <property type="term" value="C:membrane"/>
    <property type="evidence" value="ECO:0007669"/>
    <property type="project" value="TreeGrafter"/>
</dbReference>
<gene>
    <name evidence="12" type="ORF">HW115_12845</name>
</gene>
<evidence type="ECO:0000256" key="1">
    <source>
        <dbReference type="ARBA" id="ARBA00001942"/>
    </source>
</evidence>
<comment type="caution">
    <text evidence="12">The sequence shown here is derived from an EMBL/GenBank/DDBJ whole genome shotgun (WGS) entry which is preliminary data.</text>
</comment>
<dbReference type="InterPro" id="IPR010046">
    <property type="entry name" value="Mopterin_OxRdtse_a_bac"/>
</dbReference>
<dbReference type="InterPro" id="IPR041953">
    <property type="entry name" value="YdeP_MopB"/>
</dbReference>
<evidence type="ECO:0000256" key="7">
    <source>
        <dbReference type="ARBA" id="ARBA00023002"/>
    </source>
</evidence>
<evidence type="ECO:0000256" key="8">
    <source>
        <dbReference type="ARBA" id="ARBA00023004"/>
    </source>
</evidence>
<proteinExistence type="inferred from homology"/>
<comment type="similarity">
    <text evidence="3">Belongs to the prokaryotic molybdopterin-containing oxidoreductase family.</text>
</comment>
<dbReference type="SUPFAM" id="SSF50692">
    <property type="entry name" value="ADC-like"/>
    <property type="match status" value="1"/>
</dbReference>
<protein>
    <submittedName>
        <fullName evidence="12">FdhF/YdeP family oxidoreductase</fullName>
    </submittedName>
</protein>
<keyword evidence="4" id="KW-0004">4Fe-4S</keyword>
<dbReference type="Proteomes" id="UP000557872">
    <property type="component" value="Unassembled WGS sequence"/>
</dbReference>
<keyword evidence="6" id="KW-0479">Metal-binding</keyword>
<dbReference type="NCBIfam" id="TIGR01701">
    <property type="entry name" value="Fdhalpha-like"/>
    <property type="match status" value="1"/>
</dbReference>
<keyword evidence="9" id="KW-0411">Iron-sulfur</keyword>
<reference evidence="12 13" key="1">
    <citation type="submission" date="2020-07" db="EMBL/GenBank/DDBJ databases">
        <title>Roseicoccus Jingziensis gen. nov., sp. nov., isolated from coastal seawater.</title>
        <authorList>
            <person name="Feng X."/>
        </authorList>
    </citation>
    <scope>NUCLEOTIDE SEQUENCE [LARGE SCALE GENOMIC DNA]</scope>
    <source>
        <strain evidence="12 13">N1E253</strain>
    </source>
</reference>
<evidence type="ECO:0000256" key="3">
    <source>
        <dbReference type="ARBA" id="ARBA00010312"/>
    </source>
</evidence>
<dbReference type="InterPro" id="IPR009010">
    <property type="entry name" value="Asp_de-COase-like_dom_sf"/>
</dbReference>